<dbReference type="EMBL" id="JASPKZ010005291">
    <property type="protein sequence ID" value="KAJ9588970.1"/>
    <property type="molecule type" value="Genomic_DNA"/>
</dbReference>
<dbReference type="GO" id="GO:0005840">
    <property type="term" value="C:ribosome"/>
    <property type="evidence" value="ECO:0007669"/>
    <property type="project" value="UniProtKB-KW"/>
</dbReference>
<reference evidence="13" key="1">
    <citation type="journal article" date="2023" name="IScience">
        <title>Live-bearing cockroach genome reveals convergent evolutionary mechanisms linked to viviparity in insects and beyond.</title>
        <authorList>
            <person name="Fouks B."/>
            <person name="Harrison M.C."/>
            <person name="Mikhailova A.A."/>
            <person name="Marchal E."/>
            <person name="English S."/>
            <person name="Carruthers M."/>
            <person name="Jennings E.C."/>
            <person name="Chiamaka E.L."/>
            <person name="Frigard R.A."/>
            <person name="Pippel M."/>
            <person name="Attardo G.M."/>
            <person name="Benoit J.B."/>
            <person name="Bornberg-Bauer E."/>
            <person name="Tobe S.S."/>
        </authorList>
    </citation>
    <scope>NUCLEOTIDE SEQUENCE</scope>
    <source>
        <strain evidence="13">Stay&amp;Tobe</strain>
    </source>
</reference>
<dbReference type="GO" id="GO:0006417">
    <property type="term" value="P:regulation of translation"/>
    <property type="evidence" value="ECO:0007669"/>
    <property type="project" value="UniProtKB-KW"/>
</dbReference>
<evidence type="ECO:0000256" key="10">
    <source>
        <dbReference type="ARBA" id="ARBA00023274"/>
    </source>
</evidence>
<evidence type="ECO:0000256" key="7">
    <source>
        <dbReference type="ARBA" id="ARBA00022946"/>
    </source>
</evidence>
<keyword evidence="6" id="KW-0694">RNA-binding</keyword>
<sequence>MIRRRGLEFDTLPTSNVGATGIKMPKFDGSAKGLLENRYGHHPSAAYRAQLKAQVQRAELSTLLNSTKLKQRTRASVECGLVAEGENAGCAVTTLRSHGCRQLNVVKKYCTTSAEGQKIVIPSRIHRDPTDILKALASTVQRDPTAPHYKYHDDPYLIPKSNIAKRSFALSKESGRKAAQWVRAQHPDLFQHRVADPPIQVFYPKPVYDENSEVNEEVLKKAIDDVLVSDAVTIYELLQKKGETLQSLLELLCFFNAEDVLPEDMIEERWFRQGFWLTSPSTDCQDEIIKDNGLAEKIFRSMESPSPAAYCALLQGMTKFYQVDRAWQLYQEIQEKRIPLTVECYNSLLHVVCFLREGNELRWQLIQELLTSMVKEGVKPTVGTLNAVLETISSMGSQKHVKTYALRVLAELKRAGVQPSFHHCFVTFSMLFMFTTDACP</sequence>
<dbReference type="GO" id="GO:1990904">
    <property type="term" value="C:ribonucleoprotein complex"/>
    <property type="evidence" value="ECO:0007669"/>
    <property type="project" value="UniProtKB-KW"/>
</dbReference>
<evidence type="ECO:0000256" key="8">
    <source>
        <dbReference type="ARBA" id="ARBA00022980"/>
    </source>
</evidence>
<dbReference type="InterPro" id="IPR002885">
    <property type="entry name" value="PPR_rpt"/>
</dbReference>
<dbReference type="InterPro" id="IPR055063">
    <property type="entry name" value="Rib_mS39_PPR"/>
</dbReference>
<dbReference type="PANTHER" id="PTHR16276">
    <property type="entry name" value="PENTATRICOPEPTIDE REPEAT DOMAIN-CONTAINING PROTEIN 3"/>
    <property type="match status" value="1"/>
</dbReference>
<evidence type="ECO:0000256" key="9">
    <source>
        <dbReference type="ARBA" id="ARBA00023128"/>
    </source>
</evidence>
<dbReference type="GO" id="GO:0019843">
    <property type="term" value="F:rRNA binding"/>
    <property type="evidence" value="ECO:0007669"/>
    <property type="project" value="UniProtKB-KW"/>
</dbReference>
<dbReference type="GO" id="GO:0043024">
    <property type="term" value="F:ribosomal small subunit binding"/>
    <property type="evidence" value="ECO:0007669"/>
    <property type="project" value="InterPro"/>
</dbReference>
<evidence type="ECO:0000256" key="11">
    <source>
        <dbReference type="ARBA" id="ARBA00035134"/>
    </source>
</evidence>
<dbReference type="PANTHER" id="PTHR16276:SF1">
    <property type="entry name" value="SMALL RIBOSOMAL SUBUNIT PROTEIN MS39"/>
    <property type="match status" value="1"/>
</dbReference>
<dbReference type="InterPro" id="IPR037387">
    <property type="entry name" value="PTCD3"/>
</dbReference>
<evidence type="ECO:0000313" key="14">
    <source>
        <dbReference type="Proteomes" id="UP001233999"/>
    </source>
</evidence>
<comment type="similarity">
    <text evidence="2">Belongs to the mitochondrion-specific ribosomal protein mS39 family.</text>
</comment>
<comment type="caution">
    <text evidence="13">The sequence shown here is derived from an EMBL/GenBank/DDBJ whole genome shotgun (WGS) entry which is preliminary data.</text>
</comment>
<evidence type="ECO:0000256" key="12">
    <source>
        <dbReference type="PROSITE-ProRule" id="PRU00708"/>
    </source>
</evidence>
<evidence type="ECO:0000256" key="5">
    <source>
        <dbReference type="ARBA" id="ARBA00022845"/>
    </source>
</evidence>
<dbReference type="GO" id="GO:0005739">
    <property type="term" value="C:mitochondrion"/>
    <property type="evidence" value="ECO:0007669"/>
    <property type="project" value="UniProtKB-SubCell"/>
</dbReference>
<keyword evidence="8" id="KW-0689">Ribosomal protein</keyword>
<dbReference type="PROSITE" id="PS51375">
    <property type="entry name" value="PPR"/>
    <property type="match status" value="1"/>
</dbReference>
<protein>
    <recommendedName>
        <fullName evidence="11">Small ribosomal subunit protein mS39</fullName>
    </recommendedName>
</protein>
<evidence type="ECO:0000256" key="6">
    <source>
        <dbReference type="ARBA" id="ARBA00022884"/>
    </source>
</evidence>
<dbReference type="InterPro" id="IPR011990">
    <property type="entry name" value="TPR-like_helical_dom_sf"/>
</dbReference>
<keyword evidence="10" id="KW-0687">Ribonucleoprotein</keyword>
<dbReference type="Pfam" id="PF13812">
    <property type="entry name" value="PPR_3"/>
    <property type="match status" value="1"/>
</dbReference>
<gene>
    <name evidence="13" type="ORF">L9F63_017730</name>
</gene>
<feature type="non-terminal residue" evidence="13">
    <location>
        <position position="1"/>
    </location>
</feature>
<accession>A0AAD8EFU7</accession>
<dbReference type="Gene3D" id="1.25.40.10">
    <property type="entry name" value="Tetratricopeptide repeat domain"/>
    <property type="match status" value="1"/>
</dbReference>
<keyword evidence="4" id="KW-0677">Repeat</keyword>
<keyword evidence="7" id="KW-0809">Transit peptide</keyword>
<reference evidence="13" key="2">
    <citation type="submission" date="2023-05" db="EMBL/GenBank/DDBJ databases">
        <authorList>
            <person name="Fouks B."/>
        </authorList>
    </citation>
    <scope>NUCLEOTIDE SEQUENCE</scope>
    <source>
        <strain evidence="13">Stay&amp;Tobe</strain>
        <tissue evidence="13">Testes</tissue>
    </source>
</reference>
<name>A0AAD8EFU7_DIPPU</name>
<feature type="repeat" description="PPR" evidence="12">
    <location>
        <begin position="306"/>
        <end position="340"/>
    </location>
</feature>
<comment type="subcellular location">
    <subcellularLocation>
        <location evidence="1">Mitochondrion</location>
    </subcellularLocation>
</comment>
<keyword evidence="5" id="KW-0810">Translation regulation</keyword>
<dbReference type="Proteomes" id="UP001233999">
    <property type="component" value="Unassembled WGS sequence"/>
</dbReference>
<dbReference type="AlphaFoldDB" id="A0AAD8EFU7"/>
<dbReference type="GO" id="GO:0032543">
    <property type="term" value="P:mitochondrial translation"/>
    <property type="evidence" value="ECO:0007669"/>
    <property type="project" value="InterPro"/>
</dbReference>
<evidence type="ECO:0000256" key="4">
    <source>
        <dbReference type="ARBA" id="ARBA00022737"/>
    </source>
</evidence>
<keyword evidence="9" id="KW-0496">Mitochondrion</keyword>
<evidence type="ECO:0000313" key="13">
    <source>
        <dbReference type="EMBL" id="KAJ9588970.1"/>
    </source>
</evidence>
<organism evidence="13 14">
    <name type="scientific">Diploptera punctata</name>
    <name type="common">Pacific beetle cockroach</name>
    <dbReference type="NCBI Taxonomy" id="6984"/>
    <lineage>
        <taxon>Eukaryota</taxon>
        <taxon>Metazoa</taxon>
        <taxon>Ecdysozoa</taxon>
        <taxon>Arthropoda</taxon>
        <taxon>Hexapoda</taxon>
        <taxon>Insecta</taxon>
        <taxon>Pterygota</taxon>
        <taxon>Neoptera</taxon>
        <taxon>Polyneoptera</taxon>
        <taxon>Dictyoptera</taxon>
        <taxon>Blattodea</taxon>
        <taxon>Blaberoidea</taxon>
        <taxon>Blaberidae</taxon>
        <taxon>Diplopterinae</taxon>
        <taxon>Diploptera</taxon>
    </lineage>
</organism>
<evidence type="ECO:0000256" key="3">
    <source>
        <dbReference type="ARBA" id="ARBA00022730"/>
    </source>
</evidence>
<evidence type="ECO:0000256" key="2">
    <source>
        <dbReference type="ARBA" id="ARBA00008551"/>
    </source>
</evidence>
<evidence type="ECO:0000256" key="1">
    <source>
        <dbReference type="ARBA" id="ARBA00004173"/>
    </source>
</evidence>
<keyword evidence="3" id="KW-0699">rRNA-binding</keyword>
<keyword evidence="14" id="KW-1185">Reference proteome</keyword>
<proteinExistence type="inferred from homology"/>
<dbReference type="Pfam" id="PF22330">
    <property type="entry name" value="Rib_mS39_PPR"/>
    <property type="match status" value="1"/>
</dbReference>